<name>A0A4D9DBL5_9SAUR</name>
<evidence type="ECO:0000313" key="2">
    <source>
        <dbReference type="Proteomes" id="UP000297703"/>
    </source>
</evidence>
<proteinExistence type="predicted"/>
<comment type="caution">
    <text evidence="1">The sequence shown here is derived from an EMBL/GenBank/DDBJ whole genome shotgun (WGS) entry which is preliminary data.</text>
</comment>
<dbReference type="AlphaFoldDB" id="A0A4D9DBL5"/>
<keyword evidence="2" id="KW-1185">Reference proteome</keyword>
<reference evidence="1 2" key="1">
    <citation type="submission" date="2019-04" db="EMBL/GenBank/DDBJ databases">
        <title>Draft genome of the big-headed turtle Platysternon megacephalum.</title>
        <authorList>
            <person name="Gong S."/>
        </authorList>
    </citation>
    <scope>NUCLEOTIDE SEQUENCE [LARGE SCALE GENOMIC DNA]</scope>
    <source>
        <strain evidence="1">DO16091913</strain>
        <tissue evidence="1">Muscle</tissue>
    </source>
</reference>
<accession>A0A4D9DBL5</accession>
<gene>
    <name evidence="1" type="ORF">DR999_PMT23609</name>
</gene>
<evidence type="ECO:0000313" key="1">
    <source>
        <dbReference type="EMBL" id="TFJ95026.1"/>
    </source>
</evidence>
<dbReference type="Proteomes" id="UP000297703">
    <property type="component" value="Unassembled WGS sequence"/>
</dbReference>
<reference evidence="1 2" key="2">
    <citation type="submission" date="2019-04" db="EMBL/GenBank/DDBJ databases">
        <title>The genome sequence of big-headed turtle.</title>
        <authorList>
            <person name="Gong S."/>
        </authorList>
    </citation>
    <scope>NUCLEOTIDE SEQUENCE [LARGE SCALE GENOMIC DNA]</scope>
    <source>
        <strain evidence="1">DO16091913</strain>
        <tissue evidence="1">Muscle</tissue>
    </source>
</reference>
<sequence length="51" mass="5211">MAPSTLIPFYDLDTSVVFLTGKVSVWGRGGSASSHGQGVCQLLTSPAGGWA</sequence>
<dbReference type="EMBL" id="QXTE01016977">
    <property type="protein sequence ID" value="TFJ95026.1"/>
    <property type="molecule type" value="Genomic_DNA"/>
</dbReference>
<protein>
    <submittedName>
        <fullName evidence="1">GTP-binding protein Obg</fullName>
    </submittedName>
</protein>
<organism evidence="1 2">
    <name type="scientific">Platysternon megacephalum</name>
    <name type="common">big-headed turtle</name>
    <dbReference type="NCBI Taxonomy" id="55544"/>
    <lineage>
        <taxon>Eukaryota</taxon>
        <taxon>Metazoa</taxon>
        <taxon>Chordata</taxon>
        <taxon>Craniata</taxon>
        <taxon>Vertebrata</taxon>
        <taxon>Euteleostomi</taxon>
        <taxon>Archelosauria</taxon>
        <taxon>Testudinata</taxon>
        <taxon>Testudines</taxon>
        <taxon>Cryptodira</taxon>
        <taxon>Durocryptodira</taxon>
        <taxon>Testudinoidea</taxon>
        <taxon>Platysternidae</taxon>
        <taxon>Platysternon</taxon>
    </lineage>
</organism>